<comment type="caution">
    <text evidence="3">The sequence shown here is derived from an EMBL/GenBank/DDBJ whole genome shotgun (WGS) entry which is preliminary data.</text>
</comment>
<sequence length="138" mass="14422" precursor="true">MRTLTLCCACAALAIGIGGLSGCGGDNNYGMVEGMVTLDGQPLENGAISFVPVDGETATAGERIENGVYQARVPIGAKRIEINASRVVGQRAAYAGEADSPQKDMTRSLIPPRYNTKSGLTLEVAAGENKQDFDLKSK</sequence>
<dbReference type="EMBL" id="SJPF01000001">
    <property type="protein sequence ID" value="TWT38405.1"/>
    <property type="molecule type" value="Genomic_DNA"/>
</dbReference>
<reference evidence="3 4" key="1">
    <citation type="submission" date="2019-02" db="EMBL/GenBank/DDBJ databases">
        <title>Deep-cultivation of Planctomycetes and their phenomic and genomic characterization uncovers novel biology.</title>
        <authorList>
            <person name="Wiegand S."/>
            <person name="Jogler M."/>
            <person name="Boedeker C."/>
            <person name="Pinto D."/>
            <person name="Vollmers J."/>
            <person name="Rivas-Marin E."/>
            <person name="Kohn T."/>
            <person name="Peeters S.H."/>
            <person name="Heuer A."/>
            <person name="Rast P."/>
            <person name="Oberbeckmann S."/>
            <person name="Bunk B."/>
            <person name="Jeske O."/>
            <person name="Meyerdierks A."/>
            <person name="Storesund J.E."/>
            <person name="Kallscheuer N."/>
            <person name="Luecker S."/>
            <person name="Lage O.M."/>
            <person name="Pohl T."/>
            <person name="Merkel B.J."/>
            <person name="Hornburger P."/>
            <person name="Mueller R.-W."/>
            <person name="Bruemmer F."/>
            <person name="Labrenz M."/>
            <person name="Spormann A.M."/>
            <person name="Op Den Camp H."/>
            <person name="Overmann J."/>
            <person name="Amann R."/>
            <person name="Jetten M.S.M."/>
            <person name="Mascher T."/>
            <person name="Medema M.H."/>
            <person name="Devos D.P."/>
            <person name="Kaster A.-K."/>
            <person name="Ovreas L."/>
            <person name="Rohde M."/>
            <person name="Galperin M.Y."/>
            <person name="Jogler C."/>
        </authorList>
    </citation>
    <scope>NUCLEOTIDE SEQUENCE [LARGE SCALE GENOMIC DNA]</scope>
    <source>
        <strain evidence="3 4">Enr8</strain>
    </source>
</reference>
<dbReference type="Proteomes" id="UP000318878">
    <property type="component" value="Unassembled WGS sequence"/>
</dbReference>
<accession>A0A5C5VKP3</accession>
<evidence type="ECO:0008006" key="5">
    <source>
        <dbReference type="Google" id="ProtNLM"/>
    </source>
</evidence>
<feature type="signal peptide" evidence="2">
    <location>
        <begin position="1"/>
        <end position="22"/>
    </location>
</feature>
<dbReference type="OrthoDB" id="291697at2"/>
<organism evidence="3 4">
    <name type="scientific">Blastopirellula retiformator</name>
    <dbReference type="NCBI Taxonomy" id="2527970"/>
    <lineage>
        <taxon>Bacteria</taxon>
        <taxon>Pseudomonadati</taxon>
        <taxon>Planctomycetota</taxon>
        <taxon>Planctomycetia</taxon>
        <taxon>Pirellulales</taxon>
        <taxon>Pirellulaceae</taxon>
        <taxon>Blastopirellula</taxon>
    </lineage>
</organism>
<dbReference type="PROSITE" id="PS51257">
    <property type="entry name" value="PROKAR_LIPOPROTEIN"/>
    <property type="match status" value="1"/>
</dbReference>
<evidence type="ECO:0000256" key="2">
    <source>
        <dbReference type="SAM" id="SignalP"/>
    </source>
</evidence>
<keyword evidence="4" id="KW-1185">Reference proteome</keyword>
<dbReference type="AlphaFoldDB" id="A0A5C5VKP3"/>
<feature type="region of interest" description="Disordered" evidence="1">
    <location>
        <begin position="95"/>
        <end position="114"/>
    </location>
</feature>
<evidence type="ECO:0000256" key="1">
    <source>
        <dbReference type="SAM" id="MobiDB-lite"/>
    </source>
</evidence>
<gene>
    <name evidence="3" type="ORF">Enr8_00970</name>
</gene>
<evidence type="ECO:0000313" key="4">
    <source>
        <dbReference type="Proteomes" id="UP000318878"/>
    </source>
</evidence>
<name>A0A5C5VKP3_9BACT</name>
<feature type="chain" id="PRO_5022905072" description="Carboxypeptidase regulatory-like domain-containing protein" evidence="2">
    <location>
        <begin position="23"/>
        <end position="138"/>
    </location>
</feature>
<proteinExistence type="predicted"/>
<protein>
    <recommendedName>
        <fullName evidence="5">Carboxypeptidase regulatory-like domain-containing protein</fullName>
    </recommendedName>
</protein>
<keyword evidence="2" id="KW-0732">Signal</keyword>
<dbReference type="RefSeq" id="WP_146428665.1">
    <property type="nucleotide sequence ID" value="NZ_SJPF01000001.1"/>
</dbReference>
<evidence type="ECO:0000313" key="3">
    <source>
        <dbReference type="EMBL" id="TWT38405.1"/>
    </source>
</evidence>